<proteinExistence type="predicted"/>
<dbReference type="InterPro" id="IPR036397">
    <property type="entry name" value="RNaseH_sf"/>
</dbReference>
<gene>
    <name evidence="1" type="ORF">RchiOBHm_Chr4g0415471</name>
</gene>
<dbReference type="Gene3D" id="3.30.420.10">
    <property type="entry name" value="Ribonuclease H-like superfamily/Ribonuclease H"/>
    <property type="match status" value="1"/>
</dbReference>
<comment type="caution">
    <text evidence="1">The sequence shown here is derived from an EMBL/GenBank/DDBJ whole genome shotgun (WGS) entry which is preliminary data.</text>
</comment>
<dbReference type="Gramene" id="PRQ38573">
    <property type="protein sequence ID" value="PRQ38573"/>
    <property type="gene ID" value="RchiOBHm_Chr4g0415471"/>
</dbReference>
<protein>
    <recommendedName>
        <fullName evidence="3">RNase H type-1 domain-containing protein</fullName>
    </recommendedName>
</protein>
<evidence type="ECO:0000313" key="2">
    <source>
        <dbReference type="Proteomes" id="UP000238479"/>
    </source>
</evidence>
<reference evidence="1 2" key="1">
    <citation type="journal article" date="2018" name="Nat. Genet.">
        <title>The Rosa genome provides new insights in the design of modern roses.</title>
        <authorList>
            <person name="Bendahmane M."/>
        </authorList>
    </citation>
    <scope>NUCLEOTIDE SEQUENCE [LARGE SCALE GENOMIC DNA]</scope>
    <source>
        <strain evidence="2">cv. Old Blush</strain>
    </source>
</reference>
<name>A0A2P6QWK7_ROSCH</name>
<keyword evidence="2" id="KW-1185">Reference proteome</keyword>
<dbReference type="AlphaFoldDB" id="A0A2P6QWK7"/>
<organism evidence="1 2">
    <name type="scientific">Rosa chinensis</name>
    <name type="common">China rose</name>
    <dbReference type="NCBI Taxonomy" id="74649"/>
    <lineage>
        <taxon>Eukaryota</taxon>
        <taxon>Viridiplantae</taxon>
        <taxon>Streptophyta</taxon>
        <taxon>Embryophyta</taxon>
        <taxon>Tracheophyta</taxon>
        <taxon>Spermatophyta</taxon>
        <taxon>Magnoliopsida</taxon>
        <taxon>eudicotyledons</taxon>
        <taxon>Gunneridae</taxon>
        <taxon>Pentapetalae</taxon>
        <taxon>rosids</taxon>
        <taxon>fabids</taxon>
        <taxon>Rosales</taxon>
        <taxon>Rosaceae</taxon>
        <taxon>Rosoideae</taxon>
        <taxon>Rosoideae incertae sedis</taxon>
        <taxon>Rosa</taxon>
    </lineage>
</organism>
<evidence type="ECO:0000313" key="1">
    <source>
        <dbReference type="EMBL" id="PRQ38573.1"/>
    </source>
</evidence>
<dbReference type="GO" id="GO:0003676">
    <property type="term" value="F:nucleic acid binding"/>
    <property type="evidence" value="ECO:0007669"/>
    <property type="project" value="InterPro"/>
</dbReference>
<dbReference type="EMBL" id="PDCK01000042">
    <property type="protein sequence ID" value="PRQ38573.1"/>
    <property type="molecule type" value="Genomic_DNA"/>
</dbReference>
<sequence length="139" mass="15087">MGELLCLFSEIDHLGRIIDGFAVASPSLSPLAELLVICEGFVPIVQLPPGLVTLALDSSILNDALKSSIPLKDWTVTNFFSKAIDLSLNWQINWIWTDRKANRAVDLVAALAYGGKCPSNLVAHPPSSLLSVMIFFSFS</sequence>
<dbReference type="Proteomes" id="UP000238479">
    <property type="component" value="Chromosome 4"/>
</dbReference>
<accession>A0A2P6QWK7</accession>
<evidence type="ECO:0008006" key="3">
    <source>
        <dbReference type="Google" id="ProtNLM"/>
    </source>
</evidence>